<dbReference type="EMBL" id="MU129272">
    <property type="protein sequence ID" value="KAF9504028.1"/>
    <property type="molecule type" value="Genomic_DNA"/>
</dbReference>
<keyword evidence="3" id="KW-1185">Reference proteome</keyword>
<dbReference type="OrthoDB" id="2142724at2759"/>
<proteinExistence type="predicted"/>
<dbReference type="AlphaFoldDB" id="A0A9P6AE67"/>
<dbReference type="GO" id="GO:0003676">
    <property type="term" value="F:nucleic acid binding"/>
    <property type="evidence" value="ECO:0007669"/>
    <property type="project" value="InterPro"/>
</dbReference>
<feature type="domain" description="Tc1-like transposase DDE" evidence="1">
    <location>
        <begin position="2"/>
        <end position="49"/>
    </location>
</feature>
<dbReference type="Gene3D" id="3.30.420.10">
    <property type="entry name" value="Ribonuclease H-like superfamily/Ribonuclease H"/>
    <property type="match status" value="1"/>
</dbReference>
<protein>
    <recommendedName>
        <fullName evidence="1">Tc1-like transposase DDE domain-containing protein</fullName>
    </recommendedName>
</protein>
<dbReference type="Proteomes" id="UP000886523">
    <property type="component" value="Unassembled WGS sequence"/>
</dbReference>
<evidence type="ECO:0000313" key="2">
    <source>
        <dbReference type="EMBL" id="KAF9504028.1"/>
    </source>
</evidence>
<comment type="caution">
    <text evidence="2">The sequence shown here is derived from an EMBL/GenBank/DDBJ whole genome shotgun (WGS) entry which is preliminary data.</text>
</comment>
<sequence length="110" mass="12405">SVLILNNCSIHHGPTVKALIEDEAGGQLLFLPPYSPDFNLIEKSFSCIKHGSTITTMMNLTKPVPLVSYSMHVTLQQWMRLIYGLEIQVTPCNVVRMNLSTHYICLNLPY</sequence>
<organism evidence="2 3">
    <name type="scientific">Hydnum rufescens UP504</name>
    <dbReference type="NCBI Taxonomy" id="1448309"/>
    <lineage>
        <taxon>Eukaryota</taxon>
        <taxon>Fungi</taxon>
        <taxon>Dikarya</taxon>
        <taxon>Basidiomycota</taxon>
        <taxon>Agaricomycotina</taxon>
        <taxon>Agaricomycetes</taxon>
        <taxon>Cantharellales</taxon>
        <taxon>Hydnaceae</taxon>
        <taxon>Hydnum</taxon>
    </lineage>
</organism>
<name>A0A9P6AE67_9AGAM</name>
<reference evidence="2" key="1">
    <citation type="journal article" date="2020" name="Nat. Commun.">
        <title>Large-scale genome sequencing of mycorrhizal fungi provides insights into the early evolution of symbiotic traits.</title>
        <authorList>
            <person name="Miyauchi S."/>
            <person name="Kiss E."/>
            <person name="Kuo A."/>
            <person name="Drula E."/>
            <person name="Kohler A."/>
            <person name="Sanchez-Garcia M."/>
            <person name="Morin E."/>
            <person name="Andreopoulos B."/>
            <person name="Barry K.W."/>
            <person name="Bonito G."/>
            <person name="Buee M."/>
            <person name="Carver A."/>
            <person name="Chen C."/>
            <person name="Cichocki N."/>
            <person name="Clum A."/>
            <person name="Culley D."/>
            <person name="Crous P.W."/>
            <person name="Fauchery L."/>
            <person name="Girlanda M."/>
            <person name="Hayes R.D."/>
            <person name="Keri Z."/>
            <person name="LaButti K."/>
            <person name="Lipzen A."/>
            <person name="Lombard V."/>
            <person name="Magnuson J."/>
            <person name="Maillard F."/>
            <person name="Murat C."/>
            <person name="Nolan M."/>
            <person name="Ohm R.A."/>
            <person name="Pangilinan J."/>
            <person name="Pereira M.F."/>
            <person name="Perotto S."/>
            <person name="Peter M."/>
            <person name="Pfister S."/>
            <person name="Riley R."/>
            <person name="Sitrit Y."/>
            <person name="Stielow J.B."/>
            <person name="Szollosi G."/>
            <person name="Zifcakova L."/>
            <person name="Stursova M."/>
            <person name="Spatafora J.W."/>
            <person name="Tedersoo L."/>
            <person name="Vaario L.M."/>
            <person name="Yamada A."/>
            <person name="Yan M."/>
            <person name="Wang P."/>
            <person name="Xu J."/>
            <person name="Bruns T."/>
            <person name="Baldrian P."/>
            <person name="Vilgalys R."/>
            <person name="Dunand C."/>
            <person name="Henrissat B."/>
            <person name="Grigoriev I.V."/>
            <person name="Hibbett D."/>
            <person name="Nagy L.G."/>
            <person name="Martin F.M."/>
        </authorList>
    </citation>
    <scope>NUCLEOTIDE SEQUENCE</scope>
    <source>
        <strain evidence="2">UP504</strain>
    </source>
</reference>
<gene>
    <name evidence="2" type="ORF">BS47DRAFT_1308877</name>
</gene>
<feature type="non-terminal residue" evidence="2">
    <location>
        <position position="1"/>
    </location>
</feature>
<accession>A0A9P6AE67</accession>
<dbReference type="Pfam" id="PF13358">
    <property type="entry name" value="DDE_3"/>
    <property type="match status" value="1"/>
</dbReference>
<dbReference type="PANTHER" id="PTHR46564:SF1">
    <property type="entry name" value="TRANSPOSASE"/>
    <property type="match status" value="1"/>
</dbReference>
<dbReference type="InterPro" id="IPR036397">
    <property type="entry name" value="RNaseH_sf"/>
</dbReference>
<dbReference type="PANTHER" id="PTHR46564">
    <property type="entry name" value="TRANSPOSASE"/>
    <property type="match status" value="1"/>
</dbReference>
<evidence type="ECO:0000259" key="1">
    <source>
        <dbReference type="Pfam" id="PF13358"/>
    </source>
</evidence>
<evidence type="ECO:0000313" key="3">
    <source>
        <dbReference type="Proteomes" id="UP000886523"/>
    </source>
</evidence>
<dbReference type="InterPro" id="IPR038717">
    <property type="entry name" value="Tc1-like_DDE_dom"/>
</dbReference>